<protein>
    <submittedName>
        <fullName evidence="1">Uncharacterized protein</fullName>
    </submittedName>
</protein>
<evidence type="ECO:0000313" key="2">
    <source>
        <dbReference type="Proteomes" id="UP001168528"/>
    </source>
</evidence>
<reference evidence="1" key="1">
    <citation type="submission" date="2023-07" db="EMBL/GenBank/DDBJ databases">
        <title>The genome sequence of Rhodocytophaga aerolata KACC 12507.</title>
        <authorList>
            <person name="Zhang X."/>
        </authorList>
    </citation>
    <scope>NUCLEOTIDE SEQUENCE</scope>
    <source>
        <strain evidence="1">KACC 12507</strain>
    </source>
</reference>
<evidence type="ECO:0000313" key="1">
    <source>
        <dbReference type="EMBL" id="MDO1450684.1"/>
    </source>
</evidence>
<name>A0ABT8RH50_9BACT</name>
<comment type="caution">
    <text evidence="1">The sequence shown here is derived from an EMBL/GenBank/DDBJ whole genome shotgun (WGS) entry which is preliminary data.</text>
</comment>
<keyword evidence="2" id="KW-1185">Reference proteome</keyword>
<dbReference type="Proteomes" id="UP001168528">
    <property type="component" value="Unassembled WGS sequence"/>
</dbReference>
<sequence>MDTPFVVNKLLSKALALIAKNSEETINFNNTCIQSLKEAIMSSNRKNLLAIKASLKGFTMLENEREFKNILIELYLQLIEQQLRKNSIP</sequence>
<dbReference type="EMBL" id="JAUKPO010000034">
    <property type="protein sequence ID" value="MDO1450684.1"/>
    <property type="molecule type" value="Genomic_DNA"/>
</dbReference>
<proteinExistence type="predicted"/>
<accession>A0ABT8RH50</accession>
<organism evidence="1 2">
    <name type="scientific">Rhodocytophaga aerolata</name>
    <dbReference type="NCBI Taxonomy" id="455078"/>
    <lineage>
        <taxon>Bacteria</taxon>
        <taxon>Pseudomonadati</taxon>
        <taxon>Bacteroidota</taxon>
        <taxon>Cytophagia</taxon>
        <taxon>Cytophagales</taxon>
        <taxon>Rhodocytophagaceae</taxon>
        <taxon>Rhodocytophaga</taxon>
    </lineage>
</organism>
<dbReference type="RefSeq" id="WP_302041485.1">
    <property type="nucleotide sequence ID" value="NZ_JAUKPO010000034.1"/>
</dbReference>
<gene>
    <name evidence="1" type="ORF">Q0590_30705</name>
</gene>